<name>A0A2N9GET0_FAGSY</name>
<evidence type="ECO:0000313" key="3">
    <source>
        <dbReference type="EMBL" id="SPD01087.1"/>
    </source>
</evidence>
<dbReference type="InterPro" id="IPR013087">
    <property type="entry name" value="Znf_C2H2_type"/>
</dbReference>
<keyword evidence="1" id="KW-0863">Zinc-finger</keyword>
<feature type="domain" description="C2H2-type" evidence="2">
    <location>
        <begin position="305"/>
        <end position="332"/>
    </location>
</feature>
<dbReference type="AlphaFoldDB" id="A0A2N9GET0"/>
<dbReference type="EMBL" id="OIVN01002157">
    <property type="protein sequence ID" value="SPD01087.1"/>
    <property type="molecule type" value="Genomic_DNA"/>
</dbReference>
<proteinExistence type="predicted"/>
<reference evidence="3" key="1">
    <citation type="submission" date="2018-02" db="EMBL/GenBank/DDBJ databases">
        <authorList>
            <person name="Cohen D.B."/>
            <person name="Kent A.D."/>
        </authorList>
    </citation>
    <scope>NUCLEOTIDE SEQUENCE</scope>
</reference>
<organism evidence="3">
    <name type="scientific">Fagus sylvatica</name>
    <name type="common">Beechnut</name>
    <dbReference type="NCBI Taxonomy" id="28930"/>
    <lineage>
        <taxon>Eukaryota</taxon>
        <taxon>Viridiplantae</taxon>
        <taxon>Streptophyta</taxon>
        <taxon>Embryophyta</taxon>
        <taxon>Tracheophyta</taxon>
        <taxon>Spermatophyta</taxon>
        <taxon>Magnoliopsida</taxon>
        <taxon>eudicotyledons</taxon>
        <taxon>Gunneridae</taxon>
        <taxon>Pentapetalae</taxon>
        <taxon>rosids</taxon>
        <taxon>fabids</taxon>
        <taxon>Fagales</taxon>
        <taxon>Fagaceae</taxon>
        <taxon>Fagus</taxon>
    </lineage>
</organism>
<accession>A0A2N9GET0</accession>
<evidence type="ECO:0000259" key="2">
    <source>
        <dbReference type="PROSITE" id="PS50157"/>
    </source>
</evidence>
<keyword evidence="1" id="KW-0862">Zinc</keyword>
<keyword evidence="1" id="KW-0479">Metal-binding</keyword>
<dbReference type="PROSITE" id="PS00028">
    <property type="entry name" value="ZINC_FINGER_C2H2_1"/>
    <property type="match status" value="1"/>
</dbReference>
<dbReference type="Pfam" id="PF13912">
    <property type="entry name" value="zf-C2H2_6"/>
    <property type="match status" value="1"/>
</dbReference>
<gene>
    <name evidence="3" type="ORF">FSB_LOCUS28969</name>
</gene>
<dbReference type="GO" id="GO:0008270">
    <property type="term" value="F:zinc ion binding"/>
    <property type="evidence" value="ECO:0007669"/>
    <property type="project" value="UniProtKB-KW"/>
</dbReference>
<evidence type="ECO:0000256" key="1">
    <source>
        <dbReference type="PROSITE-ProRule" id="PRU00042"/>
    </source>
</evidence>
<dbReference type="PROSITE" id="PS50157">
    <property type="entry name" value="ZINC_FINGER_C2H2_2"/>
    <property type="match status" value="1"/>
</dbReference>
<protein>
    <recommendedName>
        <fullName evidence="2">C2H2-type domain-containing protein</fullName>
    </recommendedName>
</protein>
<sequence>MDDQQDNVAPKCEESWFDVANLCGKEFELPNISTPLSPNSNLVFSQYQLLDTPPMLENAFVFDTNNLFSTGNQLAASPIKDMVPPNPITNTVPVINHQEGNSNYPRNSSIEVNSFVPIFNHQTRSPNVYGFEFDHVHVPLTNKLVYVPSYPGFSWNGLDIDFPLRNQQVHVANPINLPCFNSIGSLCLETYPTYSHGSININATKFGSYNHYIPTRSQISHVGIPSNNHIVNNHALFPIYGPPHVPAMTNIPGNKANESYIEDPNPASQSYDYGPAVRNQQAFGSSSLLSQTLSNVARKNHAVKHVCKECNKVFPTYSSFGGHMSFHARIRNLGAKLSSQRDALLLGSLGSSYLLGAADKKIEGNNFLDHKTLKKRCYQSHERVRQESYPLNANEIKSSPLYKILKTKH</sequence>